<protein>
    <submittedName>
        <fullName evidence="1">8591_t:CDS:1</fullName>
    </submittedName>
</protein>
<comment type="caution">
    <text evidence="1">The sequence shown here is derived from an EMBL/GenBank/DDBJ whole genome shotgun (WGS) entry which is preliminary data.</text>
</comment>
<feature type="non-terminal residue" evidence="1">
    <location>
        <position position="352"/>
    </location>
</feature>
<name>A0ACA9P1U9_9GLOM</name>
<sequence>QNLNNHSNIDLKNINSFKDSKNISRNLENISNVEDAENIKIVYLKDTANVNDLEDMTNVNNLDYVFGGFPYSNKKLYKNLNQSVMIKKARLLCSTNHTKFCEKEYQKYDPFSLMNWDTLFDFTFVRQHVRVISHGYNFDVQTIKKFLNFTTKEIYYFFEKGLYEVQYFDTDDTNLGMGYRYQKKYFISNLKSRPETLIHLGTTFGSRKIVLEQRKNIDLYYGLHANLKFGHMALDGCVKKIVEELGGRKSFISTHLRKEWVDSPYNDSKEYPNVMKASDSKDPKQDFQKIYSNFNYCVFTLSDFKKHLEPLRDLYNDIDNYSLYSFFICFVDLLVASNGGIFIGTLNSTFSR</sequence>
<evidence type="ECO:0000313" key="2">
    <source>
        <dbReference type="Proteomes" id="UP000789366"/>
    </source>
</evidence>
<keyword evidence="2" id="KW-1185">Reference proteome</keyword>
<dbReference type="EMBL" id="CAJVPW010018895">
    <property type="protein sequence ID" value="CAG8683998.1"/>
    <property type="molecule type" value="Genomic_DNA"/>
</dbReference>
<feature type="non-terminal residue" evidence="1">
    <location>
        <position position="1"/>
    </location>
</feature>
<accession>A0ACA9P1U9</accession>
<proteinExistence type="predicted"/>
<gene>
    <name evidence="1" type="ORF">SPELUC_LOCUS10314</name>
</gene>
<dbReference type="Proteomes" id="UP000789366">
    <property type="component" value="Unassembled WGS sequence"/>
</dbReference>
<reference evidence="1" key="1">
    <citation type="submission" date="2021-06" db="EMBL/GenBank/DDBJ databases">
        <authorList>
            <person name="Kallberg Y."/>
            <person name="Tangrot J."/>
            <person name="Rosling A."/>
        </authorList>
    </citation>
    <scope>NUCLEOTIDE SEQUENCE</scope>
    <source>
        <strain evidence="1">28 12/20/2015</strain>
    </source>
</reference>
<organism evidence="1 2">
    <name type="scientific">Cetraspora pellucida</name>
    <dbReference type="NCBI Taxonomy" id="1433469"/>
    <lineage>
        <taxon>Eukaryota</taxon>
        <taxon>Fungi</taxon>
        <taxon>Fungi incertae sedis</taxon>
        <taxon>Mucoromycota</taxon>
        <taxon>Glomeromycotina</taxon>
        <taxon>Glomeromycetes</taxon>
        <taxon>Diversisporales</taxon>
        <taxon>Gigasporaceae</taxon>
        <taxon>Cetraspora</taxon>
    </lineage>
</organism>
<evidence type="ECO:0000313" key="1">
    <source>
        <dbReference type="EMBL" id="CAG8683998.1"/>
    </source>
</evidence>